<dbReference type="CDD" id="cd00347">
    <property type="entry name" value="Flavin_utilizing_monoxygenases"/>
    <property type="match status" value="1"/>
</dbReference>
<dbReference type="Pfam" id="PF00296">
    <property type="entry name" value="Bac_luciferase"/>
    <property type="match status" value="1"/>
</dbReference>
<dbReference type="SUPFAM" id="SSF51679">
    <property type="entry name" value="Bacterial luciferase-like"/>
    <property type="match status" value="1"/>
</dbReference>
<gene>
    <name evidence="3" type="ORF">SAMN05216252_107399</name>
</gene>
<dbReference type="PANTHER" id="PTHR30137">
    <property type="entry name" value="LUCIFERASE-LIKE MONOOXYGENASE"/>
    <property type="match status" value="1"/>
</dbReference>
<organism evidence="3 4">
    <name type="scientific">Actinacidiphila glaucinigra</name>
    <dbReference type="NCBI Taxonomy" id="235986"/>
    <lineage>
        <taxon>Bacteria</taxon>
        <taxon>Bacillati</taxon>
        <taxon>Actinomycetota</taxon>
        <taxon>Actinomycetes</taxon>
        <taxon>Kitasatosporales</taxon>
        <taxon>Streptomycetaceae</taxon>
        <taxon>Actinacidiphila</taxon>
    </lineage>
</organism>
<dbReference type="InterPro" id="IPR036661">
    <property type="entry name" value="Luciferase-like_sf"/>
</dbReference>
<reference evidence="3 4" key="1">
    <citation type="submission" date="2017-06" db="EMBL/GenBank/DDBJ databases">
        <authorList>
            <person name="Kim H.J."/>
            <person name="Triplett B.A."/>
        </authorList>
    </citation>
    <scope>NUCLEOTIDE SEQUENCE [LARGE SCALE GENOMIC DNA]</scope>
    <source>
        <strain evidence="3 4">CGMCC 4.1858</strain>
    </source>
</reference>
<dbReference type="EMBL" id="FZOF01000007">
    <property type="protein sequence ID" value="SNS68396.1"/>
    <property type="molecule type" value="Genomic_DNA"/>
</dbReference>
<proteinExistence type="predicted"/>
<dbReference type="InterPro" id="IPR011251">
    <property type="entry name" value="Luciferase-like_dom"/>
</dbReference>
<dbReference type="Gene3D" id="3.20.20.30">
    <property type="entry name" value="Luciferase-like domain"/>
    <property type="match status" value="2"/>
</dbReference>
<keyword evidence="3" id="KW-0503">Monooxygenase</keyword>
<accession>A0A239GGG2</accession>
<feature type="compositionally biased region" description="Basic and acidic residues" evidence="1">
    <location>
        <begin position="234"/>
        <end position="244"/>
    </location>
</feature>
<evidence type="ECO:0000313" key="3">
    <source>
        <dbReference type="EMBL" id="SNS68396.1"/>
    </source>
</evidence>
<feature type="region of interest" description="Disordered" evidence="1">
    <location>
        <begin position="291"/>
        <end position="340"/>
    </location>
</feature>
<dbReference type="Proteomes" id="UP000198280">
    <property type="component" value="Unassembled WGS sequence"/>
</dbReference>
<dbReference type="OrthoDB" id="9780518at2"/>
<name>A0A239GGG2_9ACTN</name>
<protein>
    <submittedName>
        <fullName evidence="3">Flavin-dependent oxidoreductase, luciferase family (Includes alkanesulfonate monooxygenase SsuD and methylene tetrahydromethanopterin reductase)</fullName>
    </submittedName>
</protein>
<keyword evidence="3" id="KW-0560">Oxidoreductase</keyword>
<dbReference type="InterPro" id="IPR050766">
    <property type="entry name" value="Bact_Lucif_Oxidored"/>
</dbReference>
<dbReference type="GO" id="GO:0016705">
    <property type="term" value="F:oxidoreductase activity, acting on paired donors, with incorporation or reduction of molecular oxygen"/>
    <property type="evidence" value="ECO:0007669"/>
    <property type="project" value="InterPro"/>
</dbReference>
<dbReference type="AlphaFoldDB" id="A0A239GGG2"/>
<keyword evidence="4" id="KW-1185">Reference proteome</keyword>
<evidence type="ECO:0000313" key="4">
    <source>
        <dbReference type="Proteomes" id="UP000198280"/>
    </source>
</evidence>
<evidence type="ECO:0000256" key="1">
    <source>
        <dbReference type="SAM" id="MobiDB-lite"/>
    </source>
</evidence>
<sequence>MAGRRRAPPTSGPLPPLSVLDLAAGLGFRRVRVAERHGHRSVGSAAPPVLSARLAASTPRIRLGSGGVPLTNRASRAVAERFTTLAALDPGRVDLGIGRGPGTPFARCAAKLGDTDGRRVLPGAGAFPEPWLPASSVAGAELAAGLSLPLAVAHHIRPGNTPEALGRYRERFRASRWCGRPRVLVSVETVCAETAAAVDRLGRPRDTGHGRGHRGPRRRGVAAVTGEGRGGRTHAADPRLRSGRPDALSFPGRRPGLTSGYPLSVRFSECEQYPNSRNSCLRVFPAMSAGVPYSRSGRPRRPRPEPTVAAMGFPVRTAPEAEAPPDPGEPGNSAQLARTS</sequence>
<feature type="region of interest" description="Disordered" evidence="1">
    <location>
        <begin position="202"/>
        <end position="258"/>
    </location>
</feature>
<feature type="domain" description="Luciferase-like" evidence="2">
    <location>
        <begin position="22"/>
        <end position="105"/>
    </location>
</feature>
<dbReference type="GO" id="GO:0004497">
    <property type="term" value="F:monooxygenase activity"/>
    <property type="evidence" value="ECO:0007669"/>
    <property type="project" value="UniProtKB-KW"/>
</dbReference>
<dbReference type="PANTHER" id="PTHR30137:SF6">
    <property type="entry name" value="LUCIFERASE-LIKE MONOOXYGENASE"/>
    <property type="match status" value="1"/>
</dbReference>
<evidence type="ECO:0000259" key="2">
    <source>
        <dbReference type="Pfam" id="PF00296"/>
    </source>
</evidence>
<dbReference type="GO" id="GO:0005829">
    <property type="term" value="C:cytosol"/>
    <property type="evidence" value="ECO:0007669"/>
    <property type="project" value="TreeGrafter"/>
</dbReference>
<feature type="compositionally biased region" description="Basic residues" evidence="1">
    <location>
        <begin position="210"/>
        <end position="220"/>
    </location>
</feature>